<dbReference type="EMBL" id="GGEC01080971">
    <property type="protein sequence ID" value="MBX61455.1"/>
    <property type="molecule type" value="Transcribed_RNA"/>
</dbReference>
<evidence type="ECO:0000313" key="1">
    <source>
        <dbReference type="EMBL" id="MBX61455.1"/>
    </source>
</evidence>
<name>A0A2P2Q3B4_RHIMU</name>
<dbReference type="AlphaFoldDB" id="A0A2P2Q3B4"/>
<reference evidence="1" key="1">
    <citation type="submission" date="2018-02" db="EMBL/GenBank/DDBJ databases">
        <title>Rhizophora mucronata_Transcriptome.</title>
        <authorList>
            <person name="Meera S.P."/>
            <person name="Sreeshan A."/>
            <person name="Augustine A."/>
        </authorList>
    </citation>
    <scope>NUCLEOTIDE SEQUENCE</scope>
    <source>
        <tissue evidence="1">Leaf</tissue>
    </source>
</reference>
<organism evidence="1">
    <name type="scientific">Rhizophora mucronata</name>
    <name type="common">Asiatic mangrove</name>
    <dbReference type="NCBI Taxonomy" id="61149"/>
    <lineage>
        <taxon>Eukaryota</taxon>
        <taxon>Viridiplantae</taxon>
        <taxon>Streptophyta</taxon>
        <taxon>Embryophyta</taxon>
        <taxon>Tracheophyta</taxon>
        <taxon>Spermatophyta</taxon>
        <taxon>Magnoliopsida</taxon>
        <taxon>eudicotyledons</taxon>
        <taxon>Gunneridae</taxon>
        <taxon>Pentapetalae</taxon>
        <taxon>rosids</taxon>
        <taxon>fabids</taxon>
        <taxon>Malpighiales</taxon>
        <taxon>Rhizophoraceae</taxon>
        <taxon>Rhizophora</taxon>
    </lineage>
</organism>
<proteinExistence type="predicted"/>
<accession>A0A2P2Q3B4</accession>
<protein>
    <submittedName>
        <fullName evidence="1">Uncharacterized protein</fullName>
    </submittedName>
</protein>
<sequence length="28" mass="2933">MSFGIVVLESVPKAESLTALSSHLSESN</sequence>